<sequence>MASSPPSKRRRKGQTVVGESPSKSTSTQEKSSTVVVFAHGAGASSSSDWMIRWKELLKKALNAVEVVTFDYPCKYVWGKKKGSTQGRKIGRFPLRIWVLWRKGIDLSIIQVSDQSITVKGGDFNVILHSNESSDHEFLGHYLSSDMKDFQYITQELELQDHLYFGPSFTWSNKQQNFDHCMAILWLYEELSVNKPKPFKFFNFWTLHPSFMIEVRQSWHDSAQGNRTKLLFLAFCYSSLAVDAQSSAPAPAPAPTSDGTSIDLGIAYAFMLVALVLTYLIHAADFCFSF</sequence>
<proteinExistence type="predicted"/>
<keyword evidence="4" id="KW-1185">Reference proteome</keyword>
<organism evidence="3 4">
    <name type="scientific">Hibiscus syriacus</name>
    <name type="common">Rose of Sharon</name>
    <dbReference type="NCBI Taxonomy" id="106335"/>
    <lineage>
        <taxon>Eukaryota</taxon>
        <taxon>Viridiplantae</taxon>
        <taxon>Streptophyta</taxon>
        <taxon>Embryophyta</taxon>
        <taxon>Tracheophyta</taxon>
        <taxon>Spermatophyta</taxon>
        <taxon>Magnoliopsida</taxon>
        <taxon>eudicotyledons</taxon>
        <taxon>Gunneridae</taxon>
        <taxon>Pentapetalae</taxon>
        <taxon>rosids</taxon>
        <taxon>malvids</taxon>
        <taxon>Malvales</taxon>
        <taxon>Malvaceae</taxon>
        <taxon>Malvoideae</taxon>
        <taxon>Hibiscus</taxon>
    </lineage>
</organism>
<name>A0A6A2Y063_HIBSY</name>
<feature type="transmembrane region" description="Helical" evidence="2">
    <location>
        <begin position="265"/>
        <end position="287"/>
    </location>
</feature>
<keyword evidence="2" id="KW-0812">Transmembrane</keyword>
<accession>A0A6A2Y063</accession>
<evidence type="ECO:0000313" key="4">
    <source>
        <dbReference type="Proteomes" id="UP000436088"/>
    </source>
</evidence>
<dbReference type="InterPro" id="IPR036691">
    <property type="entry name" value="Endo/exonu/phosph_ase_sf"/>
</dbReference>
<comment type="caution">
    <text evidence="3">The sequence shown here is derived from an EMBL/GenBank/DDBJ whole genome shotgun (WGS) entry which is preliminary data.</text>
</comment>
<reference evidence="3" key="1">
    <citation type="submission" date="2019-09" db="EMBL/GenBank/DDBJ databases">
        <title>Draft genome information of white flower Hibiscus syriacus.</title>
        <authorList>
            <person name="Kim Y.-M."/>
        </authorList>
    </citation>
    <scope>NUCLEOTIDE SEQUENCE [LARGE SCALE GENOMIC DNA]</scope>
    <source>
        <strain evidence="3">YM2019G1</strain>
    </source>
</reference>
<dbReference type="PANTHER" id="PTHR33374">
    <property type="entry name" value="ARABINOGALACTAN PROTEIN 20"/>
    <property type="match status" value="1"/>
</dbReference>
<feature type="compositionally biased region" description="Low complexity" evidence="1">
    <location>
        <begin position="19"/>
        <end position="31"/>
    </location>
</feature>
<keyword evidence="2" id="KW-1133">Transmembrane helix</keyword>
<evidence type="ECO:0000256" key="1">
    <source>
        <dbReference type="SAM" id="MobiDB-lite"/>
    </source>
</evidence>
<protein>
    <submittedName>
        <fullName evidence="3">Arabinogalactan peptide 20</fullName>
    </submittedName>
</protein>
<dbReference type="Pfam" id="PF06376">
    <property type="entry name" value="AGP"/>
    <property type="match status" value="1"/>
</dbReference>
<keyword evidence="2" id="KW-0472">Membrane</keyword>
<dbReference type="EMBL" id="VEPZ02001695">
    <property type="protein sequence ID" value="KAE8662687.1"/>
    <property type="molecule type" value="Genomic_DNA"/>
</dbReference>
<dbReference type="Proteomes" id="UP000436088">
    <property type="component" value="Unassembled WGS sequence"/>
</dbReference>
<dbReference type="AlphaFoldDB" id="A0A6A2Y063"/>
<dbReference type="InterPro" id="IPR009424">
    <property type="entry name" value="AGP16/20/22/41"/>
</dbReference>
<feature type="region of interest" description="Disordered" evidence="1">
    <location>
        <begin position="1"/>
        <end position="31"/>
    </location>
</feature>
<dbReference type="SUPFAM" id="SSF53474">
    <property type="entry name" value="alpha/beta-Hydrolases"/>
    <property type="match status" value="1"/>
</dbReference>
<dbReference type="SUPFAM" id="SSF56219">
    <property type="entry name" value="DNase I-like"/>
    <property type="match status" value="1"/>
</dbReference>
<gene>
    <name evidence="3" type="ORF">F3Y22_tig00113156pilonHSYRG00059</name>
</gene>
<evidence type="ECO:0000256" key="2">
    <source>
        <dbReference type="SAM" id="Phobius"/>
    </source>
</evidence>
<dbReference type="InterPro" id="IPR029058">
    <property type="entry name" value="AB_hydrolase_fold"/>
</dbReference>
<evidence type="ECO:0000313" key="3">
    <source>
        <dbReference type="EMBL" id="KAE8662687.1"/>
    </source>
</evidence>